<evidence type="ECO:0000256" key="1">
    <source>
        <dbReference type="ARBA" id="ARBA00008455"/>
    </source>
</evidence>
<evidence type="ECO:0000259" key="3">
    <source>
        <dbReference type="SMART" id="SM00645"/>
    </source>
</evidence>
<dbReference type="Proteomes" id="UP000663844">
    <property type="component" value="Unassembled WGS sequence"/>
</dbReference>
<comment type="caution">
    <text evidence="4">The sequence shown here is derived from an EMBL/GenBank/DDBJ whole genome shotgun (WGS) entry which is preliminary data.</text>
</comment>
<dbReference type="EMBL" id="CAJOAZ010005471">
    <property type="protein sequence ID" value="CAF4101323.1"/>
    <property type="molecule type" value="Genomic_DNA"/>
</dbReference>
<sequence length="487" mass="53516">MPLKTYIVNKTTGEKYRLNGVLPSASLPAGSAAGVAKAFAPLIRYPVEELPPKVDLRNDMTEIENQDPYSQQIGSCTANSLAGAYEYLNKKAHGTSIRVSRFFIYYNSRAKEFNTSQVSDTGCYLVDAIEALDEFGTCLESFWPYDTSRVNIKPTDEAYQQASGHKINDALKVNIDLNEMKLCLAHGFPFAFAIKLFNSFLSVNETGAVPIPNQDDIAKQLIGMHALLAVGYSEESQAFVVRNSWGQNWGEKGYCYIPYAYLANPDYTDEAFAIRKVANDDFGQDNWDFTDDTNYLANMPMGSSNNHTIEQYDEDDEDASCNPPKDDASGDKVNDEEPSCNTSKDDASGDKGNSEESSCNTPKDDASGDKGNSEEPSCNISKDGASSDKVNNEDDSCNTPKDDVSGDKVNDEDASCNAPKDDATGAKVNSEDASCNTPKDDASGDKVDDKETKEDDSAQYSNDYFNDRYDDKNKHCEYGVNHQNVLC</sequence>
<organism evidence="4 5">
    <name type="scientific">Adineta steineri</name>
    <dbReference type="NCBI Taxonomy" id="433720"/>
    <lineage>
        <taxon>Eukaryota</taxon>
        <taxon>Metazoa</taxon>
        <taxon>Spiralia</taxon>
        <taxon>Gnathifera</taxon>
        <taxon>Rotifera</taxon>
        <taxon>Eurotatoria</taxon>
        <taxon>Bdelloidea</taxon>
        <taxon>Adinetida</taxon>
        <taxon>Adinetidae</taxon>
        <taxon>Adineta</taxon>
    </lineage>
</organism>
<gene>
    <name evidence="4" type="ORF">OXD698_LOCUS35432</name>
</gene>
<feature type="compositionally biased region" description="Basic and acidic residues" evidence="2">
    <location>
        <begin position="362"/>
        <end position="373"/>
    </location>
</feature>
<dbReference type="InterPro" id="IPR000668">
    <property type="entry name" value="Peptidase_C1A_C"/>
</dbReference>
<evidence type="ECO:0000313" key="5">
    <source>
        <dbReference type="Proteomes" id="UP000663844"/>
    </source>
</evidence>
<dbReference type="Gene3D" id="3.90.70.10">
    <property type="entry name" value="Cysteine proteinases"/>
    <property type="match status" value="1"/>
</dbReference>
<proteinExistence type="inferred from homology"/>
<feature type="domain" description="Peptidase C1A papain C-terminal" evidence="3">
    <location>
        <begin position="50"/>
        <end position="275"/>
    </location>
</feature>
<feature type="compositionally biased region" description="Basic and acidic residues" evidence="2">
    <location>
        <begin position="438"/>
        <end position="456"/>
    </location>
</feature>
<dbReference type="CDD" id="cd02619">
    <property type="entry name" value="Peptidase_C1"/>
    <property type="match status" value="1"/>
</dbReference>
<feature type="region of interest" description="Disordered" evidence="2">
    <location>
        <begin position="301"/>
        <end position="467"/>
    </location>
</feature>
<protein>
    <recommendedName>
        <fullName evidence="3">Peptidase C1A papain C-terminal domain-containing protein</fullName>
    </recommendedName>
</protein>
<feature type="compositionally biased region" description="Basic and acidic residues" evidence="2">
    <location>
        <begin position="343"/>
        <end position="354"/>
    </location>
</feature>
<dbReference type="AlphaFoldDB" id="A0A819UU21"/>
<reference evidence="4" key="1">
    <citation type="submission" date="2021-02" db="EMBL/GenBank/DDBJ databases">
        <authorList>
            <person name="Nowell W R."/>
        </authorList>
    </citation>
    <scope>NUCLEOTIDE SEQUENCE</scope>
</reference>
<dbReference type="InterPro" id="IPR038765">
    <property type="entry name" value="Papain-like_cys_pep_sf"/>
</dbReference>
<dbReference type="InterPro" id="IPR013128">
    <property type="entry name" value="Peptidase_C1A"/>
</dbReference>
<evidence type="ECO:0000313" key="4">
    <source>
        <dbReference type="EMBL" id="CAF4101323.1"/>
    </source>
</evidence>
<dbReference type="PANTHER" id="PTHR12411">
    <property type="entry name" value="CYSTEINE PROTEASE FAMILY C1-RELATED"/>
    <property type="match status" value="1"/>
</dbReference>
<dbReference type="GO" id="GO:0006508">
    <property type="term" value="P:proteolysis"/>
    <property type="evidence" value="ECO:0007669"/>
    <property type="project" value="InterPro"/>
</dbReference>
<comment type="similarity">
    <text evidence="1">Belongs to the peptidase C1 family.</text>
</comment>
<dbReference type="SUPFAM" id="SSF54001">
    <property type="entry name" value="Cysteine proteinases"/>
    <property type="match status" value="1"/>
</dbReference>
<feature type="compositionally biased region" description="Basic and acidic residues" evidence="2">
    <location>
        <begin position="400"/>
        <end position="411"/>
    </location>
</feature>
<name>A0A819UU21_9BILA</name>
<evidence type="ECO:0000256" key="2">
    <source>
        <dbReference type="SAM" id="MobiDB-lite"/>
    </source>
</evidence>
<accession>A0A819UU21</accession>
<dbReference type="GO" id="GO:0008234">
    <property type="term" value="F:cysteine-type peptidase activity"/>
    <property type="evidence" value="ECO:0007669"/>
    <property type="project" value="InterPro"/>
</dbReference>
<feature type="compositionally biased region" description="Basic and acidic residues" evidence="2">
    <location>
        <begin position="324"/>
        <end position="335"/>
    </location>
</feature>
<dbReference type="SMART" id="SM00645">
    <property type="entry name" value="Pept_C1"/>
    <property type="match status" value="1"/>
</dbReference>
<dbReference type="Pfam" id="PF00112">
    <property type="entry name" value="Peptidase_C1"/>
    <property type="match status" value="1"/>
</dbReference>